<feature type="region of interest" description="Disordered" evidence="1">
    <location>
        <begin position="1"/>
        <end position="30"/>
    </location>
</feature>
<evidence type="ECO:0000313" key="2">
    <source>
        <dbReference type="EMBL" id="TRM70520.1"/>
    </source>
</evidence>
<dbReference type="Proteomes" id="UP000320762">
    <property type="component" value="Unassembled WGS sequence"/>
</dbReference>
<proteinExistence type="predicted"/>
<comment type="caution">
    <text evidence="2">The sequence shown here is derived from an EMBL/GenBank/DDBJ whole genome shotgun (WGS) entry which is preliminary data.</text>
</comment>
<dbReference type="EMBL" id="VDMD01000001">
    <property type="protein sequence ID" value="TRM70520.1"/>
    <property type="molecule type" value="Genomic_DNA"/>
</dbReference>
<organism evidence="2 3">
    <name type="scientific">Schizophyllum amplum</name>
    <dbReference type="NCBI Taxonomy" id="97359"/>
    <lineage>
        <taxon>Eukaryota</taxon>
        <taxon>Fungi</taxon>
        <taxon>Dikarya</taxon>
        <taxon>Basidiomycota</taxon>
        <taxon>Agaricomycotina</taxon>
        <taxon>Agaricomycetes</taxon>
        <taxon>Agaricomycetidae</taxon>
        <taxon>Agaricales</taxon>
        <taxon>Schizophyllaceae</taxon>
        <taxon>Schizophyllum</taxon>
    </lineage>
</organism>
<sequence>MVELSCISRTSDSPRSEKTRKQRSGAPRQSHLRLLFSPVRKHDFCCDALAALEARESWTSPTHPRFGRNRLRLASSGLLLVYAAASSALRLIQRPASQPCTSHRSHTRSRRSYTPPRLAWTRVVAYDKHETLLGSPRYSCDCFSSIGRTRCAPPAALGPHL</sequence>
<evidence type="ECO:0000313" key="3">
    <source>
        <dbReference type="Proteomes" id="UP000320762"/>
    </source>
</evidence>
<reference evidence="2 3" key="1">
    <citation type="journal article" date="2019" name="New Phytol.">
        <title>Comparative genomics reveals unique wood-decay strategies and fruiting body development in the Schizophyllaceae.</title>
        <authorList>
            <person name="Almasi E."/>
            <person name="Sahu N."/>
            <person name="Krizsan K."/>
            <person name="Balint B."/>
            <person name="Kovacs G.M."/>
            <person name="Kiss B."/>
            <person name="Cseklye J."/>
            <person name="Drula E."/>
            <person name="Henrissat B."/>
            <person name="Nagy I."/>
            <person name="Chovatia M."/>
            <person name="Adam C."/>
            <person name="LaButti K."/>
            <person name="Lipzen A."/>
            <person name="Riley R."/>
            <person name="Grigoriev I.V."/>
            <person name="Nagy L.G."/>
        </authorList>
    </citation>
    <scope>NUCLEOTIDE SEQUENCE [LARGE SCALE GENOMIC DNA]</scope>
    <source>
        <strain evidence="2 3">NL-1724</strain>
    </source>
</reference>
<evidence type="ECO:0000256" key="1">
    <source>
        <dbReference type="SAM" id="MobiDB-lite"/>
    </source>
</evidence>
<accession>A0A550D0E9</accession>
<keyword evidence="3" id="KW-1185">Reference proteome</keyword>
<protein>
    <submittedName>
        <fullName evidence="2">Uncharacterized protein</fullName>
    </submittedName>
</protein>
<gene>
    <name evidence="2" type="ORF">BD626DRAFT_29935</name>
</gene>
<name>A0A550D0E9_9AGAR</name>
<dbReference type="AlphaFoldDB" id="A0A550D0E9"/>